<keyword evidence="10 27" id="KW-0443">Lipid metabolism</keyword>
<evidence type="ECO:0000256" key="7">
    <source>
        <dbReference type="ARBA" id="ARBA00022692"/>
    </source>
</evidence>
<keyword evidence="9 27" id="KW-1133">Transmembrane helix</keyword>
<dbReference type="GO" id="GO:0006656">
    <property type="term" value="P:phosphatidylcholine biosynthetic process"/>
    <property type="evidence" value="ECO:0007669"/>
    <property type="project" value="UniProtKB-UniRule"/>
</dbReference>
<evidence type="ECO:0000256" key="1">
    <source>
        <dbReference type="ARBA" id="ARBA00004969"/>
    </source>
</evidence>
<evidence type="ECO:0000256" key="20">
    <source>
        <dbReference type="ARBA" id="ARBA00051210"/>
    </source>
</evidence>
<comment type="pathway">
    <text evidence="1 27">Phospholipid metabolism; phosphatidylcholine biosynthesis.</text>
</comment>
<evidence type="ECO:0000256" key="22">
    <source>
        <dbReference type="ARBA" id="ARBA00051455"/>
    </source>
</evidence>
<keyword evidence="12 27" id="KW-0472">Membrane</keyword>
<dbReference type="OrthoDB" id="8300106at2759"/>
<dbReference type="PANTHER" id="PTHR15458:SF5">
    <property type="entry name" value="PHOSPHATIDYLETHANOLAMINE N-METHYLTRANSFERASE"/>
    <property type="match status" value="1"/>
</dbReference>
<comment type="catalytic activity">
    <reaction evidence="18">
        <text>1,2-di-(9Z,12Z-octadecadienoyl)-sn-glycero-3-phospho-N-methylethanolamine + S-adenosyl-L-methionine = 1,2-di-(9Z,12Z-octadecadienoyl)-sn-glycero-3-phospho-N,N-dimethylethanolamine + S-adenosyl-L-homocysteine + H(+)</text>
        <dbReference type="Rhea" id="RHEA:70743"/>
        <dbReference type="ChEBI" id="CHEBI:15378"/>
        <dbReference type="ChEBI" id="CHEBI:57856"/>
        <dbReference type="ChEBI" id="CHEBI:59789"/>
        <dbReference type="ChEBI" id="CHEBI:189848"/>
        <dbReference type="ChEBI" id="CHEBI:189849"/>
    </reaction>
    <physiologicalReaction direction="left-to-right" evidence="18">
        <dbReference type="Rhea" id="RHEA:70744"/>
    </physiologicalReaction>
</comment>
<evidence type="ECO:0000256" key="24">
    <source>
        <dbReference type="ARBA" id="ARBA00051941"/>
    </source>
</evidence>
<evidence type="ECO:0000256" key="25">
    <source>
        <dbReference type="ARBA" id="ARBA00052126"/>
    </source>
</evidence>
<dbReference type="InterPro" id="IPR007318">
    <property type="entry name" value="Phopholipid_MeTrfase"/>
</dbReference>
<evidence type="ECO:0000313" key="29">
    <source>
        <dbReference type="EMBL" id="VDI39849.1"/>
    </source>
</evidence>
<dbReference type="EMBL" id="UYJE01005734">
    <property type="protein sequence ID" value="VDI39849.1"/>
    <property type="molecule type" value="Genomic_DNA"/>
</dbReference>
<evidence type="ECO:0000256" key="6">
    <source>
        <dbReference type="ARBA" id="ARBA00022691"/>
    </source>
</evidence>
<dbReference type="GO" id="GO:0000773">
    <property type="term" value="F:phosphatidyl-N-methylethanolamine N-methyltransferase activity"/>
    <property type="evidence" value="ECO:0007669"/>
    <property type="project" value="UniProtKB-UniRule"/>
</dbReference>
<feature type="transmembrane region" description="Helical" evidence="28">
    <location>
        <begin position="83"/>
        <end position="100"/>
    </location>
</feature>
<feature type="transmembrane region" description="Helical" evidence="28">
    <location>
        <begin position="120"/>
        <end position="145"/>
    </location>
</feature>
<comment type="catalytic activity">
    <reaction evidence="19">
        <text>1-hexadecanoyl-2-(4Z,7Z,10Z,13Z,16Z,19Z-docosahexaenoyl)-sn-glycero-3-phospho-N-methylethanolamine + S-adenosyl-L-methionine = 1-hexadecanoyl-2-(4Z,7Z,10Z,13Z,16Z,19Z-docosahexaenoyl)-sn-glycero-3-phospho-N,N-dimethylethanolamine + S-adenosyl-L-homocysteine + H(+)</text>
        <dbReference type="Rhea" id="RHEA:70767"/>
        <dbReference type="ChEBI" id="CHEBI:15378"/>
        <dbReference type="ChEBI" id="CHEBI:57856"/>
        <dbReference type="ChEBI" id="CHEBI:59789"/>
        <dbReference type="ChEBI" id="CHEBI:189861"/>
        <dbReference type="ChEBI" id="CHEBI:189862"/>
    </reaction>
    <physiologicalReaction direction="left-to-right" evidence="19">
        <dbReference type="Rhea" id="RHEA:70768"/>
    </physiologicalReaction>
</comment>
<dbReference type="GO" id="GO:0004608">
    <property type="term" value="F:phosphatidylethanolamine N-methyltransferase activity"/>
    <property type="evidence" value="ECO:0007669"/>
    <property type="project" value="UniProtKB-UniRule"/>
</dbReference>
<keyword evidence="5 27" id="KW-0808">Transferase</keyword>
<evidence type="ECO:0000256" key="27">
    <source>
        <dbReference type="HAMAP-Rule" id="MF_03216"/>
    </source>
</evidence>
<comment type="catalytic activity">
    <reaction evidence="24">
        <text>1,2-di-(9Z-octadecenoyl)-sn-glycero-3-phosphoethanolamine + S-adenosyl-L-methionine = 1,2-di-(9Z-octadecenoyl)-sn-glycero-3-phospho-N-methylethanolamine + S-adenosyl-L-homocysteine + H(+)</text>
        <dbReference type="Rhea" id="RHEA:70619"/>
        <dbReference type="ChEBI" id="CHEBI:15378"/>
        <dbReference type="ChEBI" id="CHEBI:57856"/>
        <dbReference type="ChEBI" id="CHEBI:59789"/>
        <dbReference type="ChEBI" id="CHEBI:74986"/>
        <dbReference type="ChEBI" id="CHEBI:85679"/>
    </reaction>
    <physiologicalReaction direction="left-to-right" evidence="24">
        <dbReference type="Rhea" id="RHEA:70620"/>
    </physiologicalReaction>
</comment>
<organism evidence="29 30">
    <name type="scientific">Mytilus galloprovincialis</name>
    <name type="common">Mediterranean mussel</name>
    <dbReference type="NCBI Taxonomy" id="29158"/>
    <lineage>
        <taxon>Eukaryota</taxon>
        <taxon>Metazoa</taxon>
        <taxon>Spiralia</taxon>
        <taxon>Lophotrochozoa</taxon>
        <taxon>Mollusca</taxon>
        <taxon>Bivalvia</taxon>
        <taxon>Autobranchia</taxon>
        <taxon>Pteriomorphia</taxon>
        <taxon>Mytilida</taxon>
        <taxon>Mytiloidea</taxon>
        <taxon>Mytilidae</taxon>
        <taxon>Mytilinae</taxon>
        <taxon>Mytilus</taxon>
    </lineage>
</organism>
<evidence type="ECO:0000256" key="10">
    <source>
        <dbReference type="ARBA" id="ARBA00023098"/>
    </source>
</evidence>
<evidence type="ECO:0000256" key="19">
    <source>
        <dbReference type="ARBA" id="ARBA00050899"/>
    </source>
</evidence>
<keyword evidence="13 27" id="KW-0594">Phospholipid biosynthesis</keyword>
<feature type="binding site" evidence="27">
    <location>
        <begin position="211"/>
        <end position="212"/>
    </location>
    <ligand>
        <name>S-adenosyl-L-methionine</name>
        <dbReference type="ChEBI" id="CHEBI:59789"/>
    </ligand>
</feature>
<dbReference type="AlphaFoldDB" id="A0A8B6EXS6"/>
<evidence type="ECO:0000256" key="15">
    <source>
        <dbReference type="ARBA" id="ARBA00050433"/>
    </source>
</evidence>
<comment type="catalytic activity">
    <reaction evidence="22">
        <text>1,2-di-(9Z-octadecenoyl)-sn-glycero-3-phospho-N-methylethanolamine + S-adenosyl-L-methionine = 1,2-di-(9Z-octadecenoyl)-sn-glycero-3-phospho-N,N-dimethylethanolamine + S-adenosyl-L-homocysteine + H(+)</text>
        <dbReference type="Rhea" id="RHEA:46112"/>
        <dbReference type="ChEBI" id="CHEBI:15378"/>
        <dbReference type="ChEBI" id="CHEBI:57856"/>
        <dbReference type="ChEBI" id="CHEBI:59789"/>
        <dbReference type="ChEBI" id="CHEBI:85679"/>
        <dbReference type="ChEBI" id="CHEBI:85680"/>
    </reaction>
    <physiologicalReaction direction="left-to-right" evidence="22">
        <dbReference type="Rhea" id="RHEA:46113"/>
    </physiologicalReaction>
</comment>
<evidence type="ECO:0000256" key="21">
    <source>
        <dbReference type="ARBA" id="ARBA00051451"/>
    </source>
</evidence>
<keyword evidence="14 27" id="KW-1208">Phospholipid metabolism</keyword>
<feature type="topological domain" description="Lumenal" evidence="27">
    <location>
        <begin position="146"/>
        <end position="188"/>
    </location>
</feature>
<evidence type="ECO:0000256" key="18">
    <source>
        <dbReference type="ARBA" id="ARBA00050814"/>
    </source>
</evidence>
<comment type="catalytic activity">
    <reaction evidence="27">
        <text>a 1,2-diacyl-sn-glycero-3-phospho-N-methylethanolamine + S-adenosyl-L-methionine = a 1,2-diacyl-sn-glycero-3-phospho-N,N-dimethylethanolamine + S-adenosyl-L-homocysteine + H(+)</text>
        <dbReference type="Rhea" id="RHEA:32735"/>
        <dbReference type="ChEBI" id="CHEBI:15378"/>
        <dbReference type="ChEBI" id="CHEBI:57856"/>
        <dbReference type="ChEBI" id="CHEBI:59789"/>
        <dbReference type="ChEBI" id="CHEBI:64572"/>
        <dbReference type="ChEBI" id="CHEBI:64573"/>
        <dbReference type="EC" id="2.1.1.71"/>
    </reaction>
</comment>
<comment type="function">
    <text evidence="27">Catalyzes the three sequential steps of the methylation pathway for the biosynthesis of phosphatidylcholine, a critical and essential component for membrane structure. Uses S-adenosylmethionine (S-adenosyl-L-methionine, SAM or AdoMet) as the methyl group donor for the methylation of phosphatidylethanolamine (1,2-diacyl-sn-glycero-3-phosphoethanolamine, PE) to phosphatidylmonomethylethanolamine (1,2-diacyl-sn-glycero-3-phospho-N-methylethanolamine, PMME), PMME to phosphatidyldimethylethanolamine (1,2-diacyl-sn-glycero-3-phospho-N,N-dimethylethanolamine, PDME), and PDME to phosphatidylcholine (1,2-diacyl-sn-glycero-3-phosphocholine, PC), producing S-adenosyl-L-homocysteine in each step.</text>
</comment>
<sequence>MLADDVNGQSSGRLKPAGCCGDHLLIDASKMELPFDLQTSIQDANLWFSMLTIMFNPLFWNVVARWEYRNHTLTKVLGSPQRGCIFLGSTIFSLGLFRDYRFNVALDSQPKWPVLYENWILLLGYGCILFGMTLVLTSYWALGFYGTFLGDYFGILMDRRVTEFPFNIFNDPMYVGSAFSFLGTSLIKASQTGLFLTIFVVICYRIATYFEGPFTAYIYTQKNKKT</sequence>
<evidence type="ECO:0000256" key="13">
    <source>
        <dbReference type="ARBA" id="ARBA00023209"/>
    </source>
</evidence>
<evidence type="ECO:0000256" key="4">
    <source>
        <dbReference type="ARBA" id="ARBA00022603"/>
    </source>
</evidence>
<keyword evidence="4 27" id="KW-0489">Methyltransferase</keyword>
<feature type="topological domain" description="Cytoplasmic" evidence="27">
    <location>
        <begin position="98"/>
        <end position="124"/>
    </location>
</feature>
<gene>
    <name evidence="29" type="ORF">MGAL_10B074689</name>
</gene>
<feature type="transmembrane region" description="Helical" evidence="28">
    <location>
        <begin position="166"/>
        <end position="187"/>
    </location>
</feature>
<evidence type="ECO:0000256" key="9">
    <source>
        <dbReference type="ARBA" id="ARBA00022989"/>
    </source>
</evidence>
<comment type="catalytic activity">
    <reaction evidence="21">
        <text>1,2-di-(9Z,12Z-octadecadienoyl)-sn-glycero-3-phospho-N,N-dimethylethanolamine + S-adenosyl-L-methionine = 1,2-di-(9Z,12Z-octadecadienoyl)-sn-glycero-3-phosphocholine + S-adenosyl-L-homocysteine + H(+)</text>
        <dbReference type="Rhea" id="RHEA:70747"/>
        <dbReference type="ChEBI" id="CHEBI:15378"/>
        <dbReference type="ChEBI" id="CHEBI:42027"/>
        <dbReference type="ChEBI" id="CHEBI:57856"/>
        <dbReference type="ChEBI" id="CHEBI:59789"/>
        <dbReference type="ChEBI" id="CHEBI:189849"/>
    </reaction>
    <physiologicalReaction direction="left-to-right" evidence="21">
        <dbReference type="Rhea" id="RHEA:70748"/>
    </physiologicalReaction>
</comment>
<comment type="catalytic activity">
    <reaction evidence="17">
        <text>1,2-di-(9Z,12Z-octadecadienoyl)-sn-glycero-3-phosphoethanolamine + S-adenosyl-L-methionine = 1,2-di-(9Z,12Z-octadecadienoyl)-sn-glycero-3-phospho-N-methylethanolamine + S-adenosyl-L-homocysteine + H(+)</text>
        <dbReference type="Rhea" id="RHEA:70739"/>
        <dbReference type="ChEBI" id="CHEBI:15378"/>
        <dbReference type="ChEBI" id="CHEBI:57856"/>
        <dbReference type="ChEBI" id="CHEBI:59789"/>
        <dbReference type="ChEBI" id="CHEBI:172403"/>
        <dbReference type="ChEBI" id="CHEBI:189848"/>
    </reaction>
    <physiologicalReaction direction="left-to-right" evidence="17">
        <dbReference type="Rhea" id="RHEA:70740"/>
    </physiologicalReaction>
</comment>
<keyword evidence="6 27" id="KW-0949">S-adenosyl-L-methionine</keyword>
<comment type="catalytic activity">
    <reaction evidence="20">
        <text>1,2-di-(9Z,12Z,15Z-octadecatrienoyl)-sn-glycero-3-phospho-N,N-dimethylethanolamine + S-adenosyl-L-methionine = 1,2-di-(9Z,12Z,15Z-octadecatrienoyl)-sn-glycero-3-phosphocholine + S-adenosyl-L-homocysteine + H(+)</text>
        <dbReference type="Rhea" id="RHEA:70759"/>
        <dbReference type="ChEBI" id="CHEBI:15378"/>
        <dbReference type="ChEBI" id="CHEBI:57856"/>
        <dbReference type="ChEBI" id="CHEBI:59789"/>
        <dbReference type="ChEBI" id="CHEBI:86161"/>
        <dbReference type="ChEBI" id="CHEBI:189860"/>
    </reaction>
    <physiologicalReaction direction="left-to-right" evidence="20">
        <dbReference type="Rhea" id="RHEA:70760"/>
    </physiologicalReaction>
</comment>
<dbReference type="PIRSF" id="PIRSF005444">
    <property type="entry name" value="PEMT"/>
    <property type="match status" value="1"/>
</dbReference>
<evidence type="ECO:0000256" key="14">
    <source>
        <dbReference type="ARBA" id="ARBA00023264"/>
    </source>
</evidence>
<dbReference type="GO" id="GO:0032259">
    <property type="term" value="P:methylation"/>
    <property type="evidence" value="ECO:0007669"/>
    <property type="project" value="UniProtKB-KW"/>
</dbReference>
<comment type="catalytic activity">
    <reaction evidence="26">
        <text>1,2-di-(9Z-octadecenoyl)-sn-glycero-3-phospho-N,N-dimethylethanolamine + S-adenosyl-L-methionine = 1,2-di-(9Z-octadecenoyl)-sn-glycero-3-phosphocholine + S-adenosyl-L-homocysteine + H(+)</text>
        <dbReference type="Rhea" id="RHEA:70623"/>
        <dbReference type="ChEBI" id="CHEBI:15378"/>
        <dbReference type="ChEBI" id="CHEBI:57856"/>
        <dbReference type="ChEBI" id="CHEBI:59789"/>
        <dbReference type="ChEBI" id="CHEBI:74669"/>
        <dbReference type="ChEBI" id="CHEBI:85680"/>
    </reaction>
    <physiologicalReaction direction="left-to-right" evidence="26">
        <dbReference type="Rhea" id="RHEA:70624"/>
    </physiologicalReaction>
</comment>
<evidence type="ECO:0000256" key="8">
    <source>
        <dbReference type="ARBA" id="ARBA00022824"/>
    </source>
</evidence>
<comment type="catalytic activity">
    <reaction evidence="16">
        <text>1-hexadecanoyl-2-(4Z,7Z,10Z,13Z,16Z,19Z-docosahexaenoyl)-sn-glycero-3-phosphoethanolamine + S-adenosyl-L-methionine = 1-hexadecanoyl-2-(4Z,7Z,10Z,13Z,16Z,19Z-docosahexaenoyl)-sn-glycero-3-phospho-N-methylethanolamine + S-adenosyl-L-homocysteine + H(+)</text>
        <dbReference type="Rhea" id="RHEA:70763"/>
        <dbReference type="ChEBI" id="CHEBI:15378"/>
        <dbReference type="ChEBI" id="CHEBI:57856"/>
        <dbReference type="ChEBI" id="CHEBI:59789"/>
        <dbReference type="ChEBI" id="CHEBI:78261"/>
        <dbReference type="ChEBI" id="CHEBI:189861"/>
    </reaction>
    <physiologicalReaction direction="left-to-right" evidence="16">
        <dbReference type="Rhea" id="RHEA:70764"/>
    </physiologicalReaction>
</comment>
<dbReference type="PANTHER" id="PTHR15458">
    <property type="entry name" value="PHOSPHATIDYLETHANOLAMINE N-METHYLTRANSFERASE"/>
    <property type="match status" value="1"/>
</dbReference>
<keyword evidence="8 27" id="KW-0256">Endoplasmic reticulum</keyword>
<comment type="catalytic activity">
    <reaction evidence="27">
        <text>a 1,2-diacyl-sn-glycero-3-phospho-N,N-dimethylethanolamine + S-adenosyl-L-methionine = a 1,2-diacyl-sn-glycero-3-phosphocholine + S-adenosyl-L-homocysteine + H(+)</text>
        <dbReference type="Rhea" id="RHEA:32739"/>
        <dbReference type="ChEBI" id="CHEBI:15378"/>
        <dbReference type="ChEBI" id="CHEBI:57643"/>
        <dbReference type="ChEBI" id="CHEBI:57856"/>
        <dbReference type="ChEBI" id="CHEBI:59789"/>
        <dbReference type="ChEBI" id="CHEBI:64572"/>
    </reaction>
</comment>
<evidence type="ECO:0000256" key="3">
    <source>
        <dbReference type="ARBA" id="ARBA00022516"/>
    </source>
</evidence>
<dbReference type="Pfam" id="PF04191">
    <property type="entry name" value="PEMT"/>
    <property type="match status" value="1"/>
</dbReference>
<evidence type="ECO:0000256" key="11">
    <source>
        <dbReference type="ARBA" id="ARBA00023128"/>
    </source>
</evidence>
<keyword evidence="3 27" id="KW-0444">Lipid biosynthesis</keyword>
<dbReference type="Gene3D" id="1.20.120.1630">
    <property type="match status" value="1"/>
</dbReference>
<dbReference type="EC" id="2.1.1.17" evidence="27"/>
<protein>
    <recommendedName>
        <fullName evidence="27">Phosphatidylethanolamine N-methyltransferase</fullName>
        <shortName evidence="27">PEAMT</shortName>
        <shortName evidence="27">PEMT</shortName>
        <ecNumber evidence="27">2.1.1.17</ecNumber>
        <ecNumber evidence="27">2.1.1.71</ecNumber>
    </recommendedName>
    <alternativeName>
        <fullName evidence="27">Phospholipid methyltransferase</fullName>
        <shortName evidence="27">PLMT</shortName>
    </alternativeName>
</protein>
<evidence type="ECO:0000256" key="23">
    <source>
        <dbReference type="ARBA" id="ARBA00051880"/>
    </source>
</evidence>
<comment type="subcellular location">
    <subcellularLocation>
        <location evidence="27">Endoplasmic reticulum membrane</location>
        <topology evidence="27">Multi-pass membrane protein</topology>
    </subcellularLocation>
    <subcellularLocation>
        <location evidence="27">Mitochondrion membrane</location>
        <topology evidence="27">Multi-pass membrane protein</topology>
    </subcellularLocation>
</comment>
<evidence type="ECO:0000256" key="12">
    <source>
        <dbReference type="ARBA" id="ARBA00023136"/>
    </source>
</evidence>
<dbReference type="HAMAP" id="MF_03216">
    <property type="entry name" value="PLMT"/>
    <property type="match status" value="1"/>
</dbReference>
<keyword evidence="11 27" id="KW-0496">Mitochondrion</keyword>
<feature type="intramembrane region" description="Helical" evidence="27">
    <location>
        <begin position="44"/>
        <end position="64"/>
    </location>
</feature>
<evidence type="ECO:0000256" key="26">
    <source>
        <dbReference type="ARBA" id="ARBA00052148"/>
    </source>
</evidence>
<evidence type="ECO:0000256" key="5">
    <source>
        <dbReference type="ARBA" id="ARBA00022679"/>
    </source>
</evidence>
<proteinExistence type="inferred from homology"/>
<evidence type="ECO:0000313" key="30">
    <source>
        <dbReference type="Proteomes" id="UP000596742"/>
    </source>
</evidence>
<accession>A0A8B6EXS6</accession>
<evidence type="ECO:0000256" key="2">
    <source>
        <dbReference type="ARBA" id="ARBA00005189"/>
    </source>
</evidence>
<feature type="topological domain" description="Lumenal" evidence="27">
    <location>
        <begin position="1"/>
        <end position="43"/>
    </location>
</feature>
<comment type="catalytic activity">
    <reaction evidence="27">
        <text>a 1,2-diacyl-sn-glycero-3-phosphoethanolamine + S-adenosyl-L-methionine = a 1,2-diacyl-sn-glycero-3-phospho-N-methylethanolamine + S-adenosyl-L-homocysteine + H(+)</text>
        <dbReference type="Rhea" id="RHEA:11164"/>
        <dbReference type="ChEBI" id="CHEBI:15378"/>
        <dbReference type="ChEBI" id="CHEBI:57856"/>
        <dbReference type="ChEBI" id="CHEBI:59789"/>
        <dbReference type="ChEBI" id="CHEBI:64573"/>
        <dbReference type="ChEBI" id="CHEBI:64612"/>
        <dbReference type="EC" id="2.1.1.17"/>
    </reaction>
</comment>
<evidence type="ECO:0000256" key="16">
    <source>
        <dbReference type="ARBA" id="ARBA00050744"/>
    </source>
</evidence>
<comment type="catalytic activity">
    <reaction evidence="23">
        <text>1,2-di-(9Z,12Z,15Z-octadecatrienoyl)-sn-glycero-3-phospho-N-methylethanolamine + S-adenosyl-L-methionine = 1,2-di-(9Z,12Z,15Z-octadecatrienoyl)-sn-glycero-3-phospho-N,N-dimethylethanolamine + S-adenosyl-L-homocysteine + H(+)</text>
        <dbReference type="Rhea" id="RHEA:70755"/>
        <dbReference type="ChEBI" id="CHEBI:15378"/>
        <dbReference type="ChEBI" id="CHEBI:57856"/>
        <dbReference type="ChEBI" id="CHEBI:59789"/>
        <dbReference type="ChEBI" id="CHEBI:189859"/>
        <dbReference type="ChEBI" id="CHEBI:189860"/>
    </reaction>
    <physiologicalReaction direction="left-to-right" evidence="23">
        <dbReference type="Rhea" id="RHEA:70756"/>
    </physiologicalReaction>
</comment>
<dbReference type="PROSITE" id="PS51599">
    <property type="entry name" value="SAM_PEMT_PEM2"/>
    <property type="match status" value="1"/>
</dbReference>
<comment type="caution">
    <text evidence="29">The sequence shown here is derived from an EMBL/GenBank/DDBJ whole genome shotgun (WGS) entry which is preliminary data.</text>
</comment>
<evidence type="ECO:0000256" key="17">
    <source>
        <dbReference type="ARBA" id="ARBA00050788"/>
    </source>
</evidence>
<dbReference type="GO" id="GO:0005789">
    <property type="term" value="C:endoplasmic reticulum membrane"/>
    <property type="evidence" value="ECO:0007669"/>
    <property type="project" value="UniProtKB-SubCell"/>
</dbReference>
<keyword evidence="30" id="KW-1185">Reference proteome</keyword>
<name>A0A8B6EXS6_MYTGA</name>
<reference evidence="29" key="1">
    <citation type="submission" date="2018-11" db="EMBL/GenBank/DDBJ databases">
        <authorList>
            <person name="Alioto T."/>
            <person name="Alioto T."/>
        </authorList>
    </citation>
    <scope>NUCLEOTIDE SEQUENCE</scope>
</reference>
<feature type="transmembrane region" description="Helical" evidence="28">
    <location>
        <begin position="44"/>
        <end position="63"/>
    </location>
</feature>
<keyword evidence="7 27" id="KW-0812">Transmembrane</keyword>
<dbReference type="FunFam" id="1.20.120.1630:FF:000005">
    <property type="entry name" value="Phosphatidylethanolamine N-methyltransferase"/>
    <property type="match status" value="1"/>
</dbReference>
<dbReference type="InterPro" id="IPR024960">
    <property type="entry name" value="PEMT/MFAP"/>
</dbReference>
<dbReference type="EC" id="2.1.1.71" evidence="27"/>
<dbReference type="GO" id="GO:0031966">
    <property type="term" value="C:mitochondrial membrane"/>
    <property type="evidence" value="ECO:0007669"/>
    <property type="project" value="UniProtKB-SubCell"/>
</dbReference>
<feature type="transmembrane region" description="Helical" evidence="28">
    <location>
        <begin position="193"/>
        <end position="219"/>
    </location>
</feature>
<dbReference type="Proteomes" id="UP000596742">
    <property type="component" value="Unassembled WGS sequence"/>
</dbReference>
<feature type="binding site" evidence="27">
    <location>
        <begin position="129"/>
        <end position="131"/>
    </location>
    <ligand>
        <name>S-adenosyl-L-methionine</name>
        <dbReference type="ChEBI" id="CHEBI:59789"/>
    </ligand>
</feature>
<feature type="topological domain" description="Lumenal" evidence="27">
    <location>
        <begin position="65"/>
        <end position="76"/>
    </location>
</feature>
<comment type="similarity">
    <text evidence="27">Belongs to the class VI-like SAM-binding methyltransferase superfamily. PEMT/PEM2 methyltransferase family.</text>
</comment>
<feature type="topological domain" description="Cytoplasmic" evidence="27">
    <location>
        <begin position="210"/>
        <end position="226"/>
    </location>
</feature>
<comment type="catalytic activity">
    <reaction evidence="25">
        <text>1,2-di-(9Z,12Z,15Z-octadecatrienoyl)-sn-glycero-3-phosphoethanolamine + S-adenosyl-L-methionine = 1,2-di-(9Z,12Z,15Z-octadecatrienoyl)-sn-glycero-3-phospho-N-methylethanolamine + S-adenosyl-L-homocysteine + H(+)</text>
        <dbReference type="Rhea" id="RHEA:70751"/>
        <dbReference type="ChEBI" id="CHEBI:15378"/>
        <dbReference type="ChEBI" id="CHEBI:57856"/>
        <dbReference type="ChEBI" id="CHEBI:59789"/>
        <dbReference type="ChEBI" id="CHEBI:189858"/>
        <dbReference type="ChEBI" id="CHEBI:189859"/>
    </reaction>
    <physiologicalReaction direction="left-to-right" evidence="25">
        <dbReference type="Rhea" id="RHEA:70752"/>
    </physiologicalReaction>
</comment>
<evidence type="ECO:0000256" key="28">
    <source>
        <dbReference type="SAM" id="Phobius"/>
    </source>
</evidence>
<comment type="pathway">
    <text evidence="2">Lipid metabolism.</text>
</comment>
<dbReference type="UniPathway" id="UPA00753"/>
<comment type="catalytic activity">
    <reaction evidence="15">
        <text>1-hexadecanoyl-2-(4Z,7Z,10Z,13Z,16Z,19Z-docosahexaenoyl)-sn-glycero-3-phospho-N,N-dimethylethanolamine + S-adenosyl-L-methionine = 1-hexadecanoyl-2-(4Z,7Z,10Z,13Z,16Z,19Z-docosahexaenoyl)-sn-glycero-3-phosphocholine + S-adenosyl-L-homocysteine + H(+)</text>
        <dbReference type="Rhea" id="RHEA:70771"/>
        <dbReference type="ChEBI" id="CHEBI:15378"/>
        <dbReference type="ChEBI" id="CHEBI:57856"/>
        <dbReference type="ChEBI" id="CHEBI:59789"/>
        <dbReference type="ChEBI" id="CHEBI:74963"/>
        <dbReference type="ChEBI" id="CHEBI:189862"/>
    </reaction>
    <physiologicalReaction direction="left-to-right" evidence="15">
        <dbReference type="Rhea" id="RHEA:70772"/>
    </physiologicalReaction>
</comment>